<dbReference type="InterPro" id="IPR045473">
    <property type="entry name" value="ASM_C"/>
</dbReference>
<evidence type="ECO:0000313" key="10">
    <source>
        <dbReference type="EMBL" id="VDL63823.1"/>
    </source>
</evidence>
<feature type="domain" description="Calcineurin-like phosphoesterase" evidence="8">
    <location>
        <begin position="37"/>
        <end position="296"/>
    </location>
</feature>
<evidence type="ECO:0000259" key="9">
    <source>
        <dbReference type="Pfam" id="PF19272"/>
    </source>
</evidence>
<keyword evidence="3" id="KW-0964">Secreted</keyword>
<evidence type="ECO:0000256" key="7">
    <source>
        <dbReference type="SAM" id="Phobius"/>
    </source>
</evidence>
<keyword evidence="5" id="KW-0325">Glycoprotein</keyword>
<dbReference type="Pfam" id="PF19272">
    <property type="entry name" value="ASMase_C"/>
    <property type="match status" value="1"/>
</dbReference>
<reference evidence="10 11" key="2">
    <citation type="submission" date="2018-11" db="EMBL/GenBank/DDBJ databases">
        <authorList>
            <consortium name="Pathogen Informatics"/>
        </authorList>
    </citation>
    <scope>NUCLEOTIDE SEQUENCE [LARGE SCALE GENOMIC DNA]</scope>
</reference>
<dbReference type="InterPro" id="IPR004843">
    <property type="entry name" value="Calcineurin-like_PHP"/>
</dbReference>
<comment type="subcellular location">
    <subcellularLocation>
        <location evidence="1">Secreted</location>
    </subcellularLocation>
</comment>
<keyword evidence="7" id="KW-1133">Transmembrane helix</keyword>
<dbReference type="Gene3D" id="3.60.21.40">
    <property type="entry name" value="GpdQ, catalytic alpha/beta sandwich domain"/>
    <property type="match status" value="1"/>
</dbReference>
<proteinExistence type="inferred from homology"/>
<evidence type="ECO:0000256" key="2">
    <source>
        <dbReference type="ARBA" id="ARBA00008234"/>
    </source>
</evidence>
<dbReference type="PANTHER" id="PTHR10340:SF57">
    <property type="entry name" value="METALLOPHOS DOMAIN-CONTAINING PROTEIN"/>
    <property type="match status" value="1"/>
</dbReference>
<dbReference type="AlphaFoldDB" id="A0A0R3SY57"/>
<evidence type="ECO:0000259" key="8">
    <source>
        <dbReference type="Pfam" id="PF00149"/>
    </source>
</evidence>
<evidence type="ECO:0000313" key="12">
    <source>
        <dbReference type="WBParaSite" id="HDID_0001070201-mRNA-1"/>
    </source>
</evidence>
<keyword evidence="7" id="KW-0472">Membrane</keyword>
<protein>
    <submittedName>
        <fullName evidence="12">Metallophos domain-containing protein</fullName>
    </submittedName>
</protein>
<dbReference type="SUPFAM" id="SSF56300">
    <property type="entry name" value="Metallo-dependent phosphatases"/>
    <property type="match status" value="1"/>
</dbReference>
<name>A0A0R3SY57_HYMDI</name>
<dbReference type="InterPro" id="IPR029052">
    <property type="entry name" value="Metallo-depent_PP-like"/>
</dbReference>
<accession>A0A0R3SY57</accession>
<feature type="region of interest" description="Disordered" evidence="6">
    <location>
        <begin position="618"/>
        <end position="649"/>
    </location>
</feature>
<comment type="similarity">
    <text evidence="2">Belongs to the acid sphingomyelinase family.</text>
</comment>
<dbReference type="Pfam" id="PF00149">
    <property type="entry name" value="Metallophos"/>
    <property type="match status" value="1"/>
</dbReference>
<feature type="compositionally biased region" description="Polar residues" evidence="6">
    <location>
        <begin position="618"/>
        <end position="628"/>
    </location>
</feature>
<gene>
    <name evidence="10" type="ORF">HDID_LOCUS10700</name>
</gene>
<reference evidence="12" key="1">
    <citation type="submission" date="2017-02" db="UniProtKB">
        <authorList>
            <consortium name="WormBaseParasite"/>
        </authorList>
    </citation>
    <scope>IDENTIFICATION</scope>
</reference>
<organism evidence="12">
    <name type="scientific">Hymenolepis diminuta</name>
    <name type="common">Rat tapeworm</name>
    <dbReference type="NCBI Taxonomy" id="6216"/>
    <lineage>
        <taxon>Eukaryota</taxon>
        <taxon>Metazoa</taxon>
        <taxon>Spiralia</taxon>
        <taxon>Lophotrochozoa</taxon>
        <taxon>Platyhelminthes</taxon>
        <taxon>Cestoda</taxon>
        <taxon>Eucestoda</taxon>
        <taxon>Cyclophyllidea</taxon>
        <taxon>Hymenolepididae</taxon>
        <taxon>Hymenolepis</taxon>
    </lineage>
</organism>
<evidence type="ECO:0000313" key="11">
    <source>
        <dbReference type="Proteomes" id="UP000274504"/>
    </source>
</evidence>
<dbReference type="WBParaSite" id="HDID_0001070201-mRNA-1">
    <property type="protein sequence ID" value="HDID_0001070201-mRNA-1"/>
    <property type="gene ID" value="HDID_0001070201"/>
</dbReference>
<dbReference type="OrthoDB" id="348678at2759"/>
<dbReference type="STRING" id="6216.A0A0R3SY57"/>
<dbReference type="GO" id="GO:0016787">
    <property type="term" value="F:hydrolase activity"/>
    <property type="evidence" value="ECO:0007669"/>
    <property type="project" value="UniProtKB-KW"/>
</dbReference>
<keyword evidence="4" id="KW-0378">Hydrolase</keyword>
<keyword evidence="7" id="KW-0812">Transmembrane</keyword>
<evidence type="ECO:0000256" key="3">
    <source>
        <dbReference type="ARBA" id="ARBA00022525"/>
    </source>
</evidence>
<evidence type="ECO:0000256" key="4">
    <source>
        <dbReference type="ARBA" id="ARBA00022801"/>
    </source>
</evidence>
<dbReference type="GO" id="GO:0005576">
    <property type="term" value="C:extracellular region"/>
    <property type="evidence" value="ECO:0007669"/>
    <property type="project" value="UniProtKB-SubCell"/>
</dbReference>
<dbReference type="PANTHER" id="PTHR10340">
    <property type="entry name" value="SPHINGOMYELIN PHOSPHODIESTERASE"/>
    <property type="match status" value="1"/>
</dbReference>
<evidence type="ECO:0000256" key="1">
    <source>
        <dbReference type="ARBA" id="ARBA00004613"/>
    </source>
</evidence>
<feature type="transmembrane region" description="Helical" evidence="7">
    <location>
        <begin position="475"/>
        <end position="497"/>
    </location>
</feature>
<feature type="domain" description="Sphingomyelin phosphodiesterase C-terminal" evidence="9">
    <location>
        <begin position="328"/>
        <end position="412"/>
    </location>
</feature>
<dbReference type="Gene3D" id="3.60.21.10">
    <property type="match status" value="1"/>
</dbReference>
<sequence length="649" mass="73583">MELPDSSLYSFSSSTLRLLCYLKCEFIFPHSSRVGLFWHFSDVHVDLDYTNHNCKGPYGDLDCDSPLRLWISALNASRKMVPTRPDFVIFSGDSVAHTTSTLEAFEATMETVASALKVAFPPNREDSIPVILSLGNHDVFPDNRMSVKNDDPIRKSWCTRLGSSTKFWGDWIANETEADSNRFSDGCFYSHFIQVGNRTSLRIISLNGLLYARRNTLGNPSLSDPLGQFAWLIEQLKSARQQNQKVLIVMHFPIGAPENSPVVFRHLHDVYNARILKIFSEFSDVISLGLFGHQHTDSYRVLEVQSGKMVPLFFIPSISPLYFQNLGGFLPRIRIFNYSVNTSDNSLPPSFEIRDFHQFYANISSTSKSPWDLEYVATKAYNLSDLSGISMKGLLDSFGNDQELWCSYWYNELGIGMAHESGPCPQLYSKRHCRHMCSLRHVHFPALDECLSICDKIDDSTVASPRKKSDDNWNALPVIVLVIVAFLAILIGVVLLANRELCRRKSGSRRSRRRPDFSERRDTYLIAYHQPGLNGVTLRRSTLDEEGLVLGKEFQNEELKALNIEEEEEVEDGAYDADASGDEDEIPVRISSSPKEDFYSLNGSIERESFMQSIKSIPPYSSQQVSSQKNHDIFDIDDDDDKPHVNVLV</sequence>
<dbReference type="EMBL" id="UYSG01011852">
    <property type="protein sequence ID" value="VDL63823.1"/>
    <property type="molecule type" value="Genomic_DNA"/>
</dbReference>
<dbReference type="Proteomes" id="UP000274504">
    <property type="component" value="Unassembled WGS sequence"/>
</dbReference>
<evidence type="ECO:0000256" key="5">
    <source>
        <dbReference type="ARBA" id="ARBA00023180"/>
    </source>
</evidence>
<evidence type="ECO:0000256" key="6">
    <source>
        <dbReference type="SAM" id="MobiDB-lite"/>
    </source>
</evidence>
<dbReference type="InterPro" id="IPR042283">
    <property type="entry name" value="GpdQ_catalytic"/>
</dbReference>